<accession>A0A9N8HUL8</accession>
<dbReference type="Gene3D" id="3.40.250.10">
    <property type="entry name" value="Rhodanese-like domain"/>
    <property type="match status" value="1"/>
</dbReference>
<dbReference type="Proteomes" id="UP001153069">
    <property type="component" value="Unassembled WGS sequence"/>
</dbReference>
<feature type="domain" description="Rhodanese" evidence="2">
    <location>
        <begin position="217"/>
        <end position="315"/>
    </location>
</feature>
<dbReference type="AlphaFoldDB" id="A0A9N8HUL8"/>
<organism evidence="3 4">
    <name type="scientific">Seminavis robusta</name>
    <dbReference type="NCBI Taxonomy" id="568900"/>
    <lineage>
        <taxon>Eukaryota</taxon>
        <taxon>Sar</taxon>
        <taxon>Stramenopiles</taxon>
        <taxon>Ochrophyta</taxon>
        <taxon>Bacillariophyta</taxon>
        <taxon>Bacillariophyceae</taxon>
        <taxon>Bacillariophycidae</taxon>
        <taxon>Naviculales</taxon>
        <taxon>Naviculaceae</taxon>
        <taxon>Seminavis</taxon>
    </lineage>
</organism>
<feature type="signal peptide" evidence="1">
    <location>
        <begin position="1"/>
        <end position="27"/>
    </location>
</feature>
<dbReference type="Pfam" id="PF00581">
    <property type="entry name" value="Rhodanese"/>
    <property type="match status" value="1"/>
</dbReference>
<dbReference type="Pfam" id="PF17773">
    <property type="entry name" value="UPF0176_N"/>
    <property type="match status" value="1"/>
</dbReference>
<dbReference type="SMART" id="SM00450">
    <property type="entry name" value="RHOD"/>
    <property type="match status" value="1"/>
</dbReference>
<keyword evidence="4" id="KW-1185">Reference proteome</keyword>
<evidence type="ECO:0000313" key="3">
    <source>
        <dbReference type="EMBL" id="CAB9526511.1"/>
    </source>
</evidence>
<dbReference type="InterPro" id="IPR036873">
    <property type="entry name" value="Rhodanese-like_dom_sf"/>
</dbReference>
<keyword evidence="1" id="KW-0732">Signal</keyword>
<name>A0A9N8HUL8_9STRA</name>
<reference evidence="3" key="1">
    <citation type="submission" date="2020-06" db="EMBL/GenBank/DDBJ databases">
        <authorList>
            <consortium name="Plant Systems Biology data submission"/>
        </authorList>
    </citation>
    <scope>NUCLEOTIDE SEQUENCE</scope>
    <source>
        <strain evidence="3">D6</strain>
    </source>
</reference>
<protein>
    <submittedName>
        <fullName evidence="3">UPF0176 protein YceA</fullName>
    </submittedName>
</protein>
<evidence type="ECO:0000259" key="2">
    <source>
        <dbReference type="PROSITE" id="PS50206"/>
    </source>
</evidence>
<evidence type="ECO:0000256" key="1">
    <source>
        <dbReference type="SAM" id="SignalP"/>
    </source>
</evidence>
<dbReference type="PROSITE" id="PS50206">
    <property type="entry name" value="RHODANESE_3"/>
    <property type="match status" value="1"/>
</dbReference>
<dbReference type="PANTHER" id="PTHR43846">
    <property type="entry name" value="UPF0176 PROTEIN YCEA"/>
    <property type="match status" value="1"/>
</dbReference>
<feature type="chain" id="PRO_5040143765" evidence="1">
    <location>
        <begin position="28"/>
        <end position="343"/>
    </location>
</feature>
<sequence length="343" mass="39151">MTWGRMLQKRCLLAMAIIAVPSWDSHAALVALVPTFHRARWTTKRPSSCRRRLDSSCWSDDINDNTSGPSAIRSQSPSPTNATALQMVSFYRFFDTATCKETLRDTVFDAFREMVPGIRGTLYIANEGINGQFAVPVNVVDAFVTVCTQHHLVEQTIDDLNWGGVLPIETPTFQKLVVRTRDVILRDGLSNHDSLNWNHAGEELTPAEWDHQLRRQSSQSLRLIDCRNEYETRQGTFQDAIPLNTTTFSESWPVLQQQFATGQHNKEEPVYIYCTGGIRCVKVGAYMTQTLGFTNVKRLKHGIIGYQKWHHQQQETKEQPDVSSLWQGDNFLFDKRRFGGRIN</sequence>
<gene>
    <name evidence="3" type="ORF">SEMRO_1841_G300940.1</name>
</gene>
<dbReference type="InterPro" id="IPR001763">
    <property type="entry name" value="Rhodanese-like_dom"/>
</dbReference>
<dbReference type="InterPro" id="IPR040503">
    <property type="entry name" value="TRHO_N"/>
</dbReference>
<dbReference type="SUPFAM" id="SSF52821">
    <property type="entry name" value="Rhodanese/Cell cycle control phosphatase"/>
    <property type="match status" value="1"/>
</dbReference>
<dbReference type="PANTHER" id="PTHR43846:SF1">
    <property type="entry name" value="TRNA URIDINE(34) HYDROXYLASE"/>
    <property type="match status" value="1"/>
</dbReference>
<dbReference type="EMBL" id="CAICTM010001839">
    <property type="protein sequence ID" value="CAB9526511.1"/>
    <property type="molecule type" value="Genomic_DNA"/>
</dbReference>
<comment type="caution">
    <text evidence="3">The sequence shown here is derived from an EMBL/GenBank/DDBJ whole genome shotgun (WGS) entry which is preliminary data.</text>
</comment>
<dbReference type="Gene3D" id="3.30.70.100">
    <property type="match status" value="1"/>
</dbReference>
<proteinExistence type="predicted"/>
<evidence type="ECO:0000313" key="4">
    <source>
        <dbReference type="Proteomes" id="UP001153069"/>
    </source>
</evidence>
<dbReference type="OrthoDB" id="25002at2759"/>